<feature type="transmembrane region" description="Helical" evidence="5">
    <location>
        <begin position="129"/>
        <end position="146"/>
    </location>
</feature>
<comment type="caution">
    <text evidence="8">The sequence shown here is derived from an EMBL/GenBank/DDBJ whole genome shotgun (WGS) entry which is preliminary data.</text>
</comment>
<dbReference type="PANTHER" id="PTHR37422:SF13">
    <property type="entry name" value="LIPOPOLYSACCHARIDE BIOSYNTHESIS PROTEIN PA4999-RELATED"/>
    <property type="match status" value="1"/>
</dbReference>
<keyword evidence="2 5" id="KW-0812">Transmembrane</keyword>
<sequence length="470" mass="51190">MRDLFLAGFLAFFLAMGLRRPFLWVLAYLYIDIVAPQKIAFGFLTSIPVSLIVFVMAVVGWLFFDNKEGTRLSLRQGLILTLLVYCFATTMNAAFPTYAAAKWDWVWKSLVFAAFLPLTLRTHLRLESAALVMVLSAAAIIINGAIKTLAGGGGYGTLKFLVNDNTGLYEGSTLACVAIAIIPLVLWLSKYGTIIPASKQTRMFAYALVFSALLIPVGTEARTGLLCMGLLAVLMLRSVKYRFVYVGLIGLGAFLATTVLPNSFSNRMNTIQNNQSDQSASTRLAVWGWTIGYAAENPFGGGFDSYRGNRLLITTTDADNSGNTVVVRKDKVEDNGRAFHSAYFEMLGEQGWPGLLLWLTLQLTGILQLEGVQRRLRRSEHPSDKRDAALALALQQGHFIYLLGAAFVGIAYQPFVYMLIGLQIGLVQIVRRRNAAQDAPGGGRRMVVPGAVSPVQPPAGGHGVTPMGMA</sequence>
<dbReference type="InterPro" id="IPR051533">
    <property type="entry name" value="WaaL-like"/>
</dbReference>
<dbReference type="EMBL" id="JAAAPO010000005">
    <property type="protein sequence ID" value="NBC37628.1"/>
    <property type="molecule type" value="Genomic_DNA"/>
</dbReference>
<feature type="transmembrane region" description="Helical" evidence="5">
    <location>
        <begin position="201"/>
        <end position="217"/>
    </location>
</feature>
<evidence type="ECO:0000313" key="8">
    <source>
        <dbReference type="EMBL" id="NBC37628.1"/>
    </source>
</evidence>
<dbReference type="Pfam" id="PF19358">
    <property type="entry name" value="DUF5935"/>
    <property type="match status" value="1"/>
</dbReference>
<feature type="transmembrane region" description="Helical" evidence="5">
    <location>
        <begin position="105"/>
        <end position="122"/>
    </location>
</feature>
<gene>
    <name evidence="8" type="ORF">GTZ99_13820</name>
</gene>
<evidence type="ECO:0000259" key="7">
    <source>
        <dbReference type="Pfam" id="PF19358"/>
    </source>
</evidence>
<dbReference type="NCBIfam" id="TIGR03097">
    <property type="entry name" value="PEP_O_lig_1"/>
    <property type="match status" value="1"/>
</dbReference>
<evidence type="ECO:0000256" key="2">
    <source>
        <dbReference type="ARBA" id="ARBA00022692"/>
    </source>
</evidence>
<evidence type="ECO:0000256" key="5">
    <source>
        <dbReference type="SAM" id="Phobius"/>
    </source>
</evidence>
<keyword evidence="4 5" id="KW-0472">Membrane</keyword>
<evidence type="ECO:0000259" key="6">
    <source>
        <dbReference type="Pfam" id="PF04932"/>
    </source>
</evidence>
<dbReference type="GO" id="GO:0016874">
    <property type="term" value="F:ligase activity"/>
    <property type="evidence" value="ECO:0007669"/>
    <property type="project" value="UniProtKB-KW"/>
</dbReference>
<comment type="subcellular location">
    <subcellularLocation>
        <location evidence="1">Membrane</location>
        <topology evidence="1">Multi-pass membrane protein</topology>
    </subcellularLocation>
</comment>
<feature type="transmembrane region" description="Helical" evidence="5">
    <location>
        <begin position="76"/>
        <end position="99"/>
    </location>
</feature>
<evidence type="ECO:0000256" key="3">
    <source>
        <dbReference type="ARBA" id="ARBA00022989"/>
    </source>
</evidence>
<keyword evidence="8" id="KW-0436">Ligase</keyword>
<name>A0ABW9XGM2_9SPHN</name>
<accession>A0ABW9XGM2</accession>
<feature type="transmembrane region" description="Helical" evidence="5">
    <location>
        <begin position="43"/>
        <end position="64"/>
    </location>
</feature>
<feature type="domain" description="DUF5935" evidence="7">
    <location>
        <begin position="1"/>
        <end position="193"/>
    </location>
</feature>
<keyword evidence="3 5" id="KW-1133">Transmembrane helix</keyword>
<feature type="transmembrane region" description="Helical" evidence="5">
    <location>
        <begin position="244"/>
        <end position="264"/>
    </location>
</feature>
<dbReference type="PANTHER" id="PTHR37422">
    <property type="entry name" value="TEICHURONIC ACID BIOSYNTHESIS PROTEIN TUAE"/>
    <property type="match status" value="1"/>
</dbReference>
<evidence type="ECO:0000256" key="4">
    <source>
        <dbReference type="ARBA" id="ARBA00023136"/>
    </source>
</evidence>
<dbReference type="InterPro" id="IPR017528">
    <property type="entry name" value="CHP03097O-antigen_lig-rel"/>
</dbReference>
<protein>
    <submittedName>
        <fullName evidence="8">O-glycosylation ligase, exosortase A system-associated</fullName>
    </submittedName>
</protein>
<organism evidence="8 9">
    <name type="scientific">Novosphingobium ovatum</name>
    <dbReference type="NCBI Taxonomy" id="1908523"/>
    <lineage>
        <taxon>Bacteria</taxon>
        <taxon>Pseudomonadati</taxon>
        <taxon>Pseudomonadota</taxon>
        <taxon>Alphaproteobacteria</taxon>
        <taxon>Sphingomonadales</taxon>
        <taxon>Sphingomonadaceae</taxon>
        <taxon>Novosphingobium</taxon>
    </lineage>
</organism>
<dbReference type="InterPro" id="IPR045979">
    <property type="entry name" value="DUF5935"/>
</dbReference>
<feature type="domain" description="O-antigen ligase-related" evidence="6">
    <location>
        <begin position="208"/>
        <end position="359"/>
    </location>
</feature>
<feature type="transmembrane region" description="Helical" evidence="5">
    <location>
        <begin position="166"/>
        <end position="189"/>
    </location>
</feature>
<reference evidence="9" key="1">
    <citation type="submission" date="2020-01" db="EMBL/GenBank/DDBJ databases">
        <title>Sphingomonas sp. strain CSW-10.</title>
        <authorList>
            <person name="Chen W.-M."/>
        </authorList>
    </citation>
    <scope>NUCLEOTIDE SEQUENCE [LARGE SCALE GENOMIC DNA]</scope>
    <source>
        <strain evidence="9">FSY-8</strain>
    </source>
</reference>
<dbReference type="RefSeq" id="WP_161719826.1">
    <property type="nucleotide sequence ID" value="NZ_JAAAPO010000005.1"/>
</dbReference>
<evidence type="ECO:0000313" key="9">
    <source>
        <dbReference type="Proteomes" id="UP000753724"/>
    </source>
</evidence>
<dbReference type="Pfam" id="PF04932">
    <property type="entry name" value="Wzy_C"/>
    <property type="match status" value="1"/>
</dbReference>
<dbReference type="Proteomes" id="UP000753724">
    <property type="component" value="Unassembled WGS sequence"/>
</dbReference>
<evidence type="ECO:0000256" key="1">
    <source>
        <dbReference type="ARBA" id="ARBA00004141"/>
    </source>
</evidence>
<dbReference type="InterPro" id="IPR007016">
    <property type="entry name" value="O-antigen_ligase-rel_domated"/>
</dbReference>
<proteinExistence type="predicted"/>
<keyword evidence="9" id="KW-1185">Reference proteome</keyword>